<accession>A0A3P7KEG5</accession>
<evidence type="ECO:0000313" key="2">
    <source>
        <dbReference type="Proteomes" id="UP000270094"/>
    </source>
</evidence>
<dbReference type="AlphaFoldDB" id="A0A3P7KEG5"/>
<evidence type="ECO:0000313" key="1">
    <source>
        <dbReference type="EMBL" id="VDM66232.1"/>
    </source>
</evidence>
<keyword evidence="2" id="KW-1185">Reference proteome</keyword>
<dbReference type="Proteomes" id="UP000270094">
    <property type="component" value="Unassembled WGS sequence"/>
</dbReference>
<reference evidence="1 2" key="1">
    <citation type="submission" date="2018-11" db="EMBL/GenBank/DDBJ databases">
        <authorList>
            <consortium name="Pathogen Informatics"/>
        </authorList>
    </citation>
    <scope>NUCLEOTIDE SEQUENCE [LARGE SCALE GENOMIC DNA]</scope>
</reference>
<name>A0A3P7KEG5_STRVU</name>
<protein>
    <submittedName>
        <fullName evidence="1">Uncharacterized protein</fullName>
    </submittedName>
</protein>
<organism evidence="1 2">
    <name type="scientific">Strongylus vulgaris</name>
    <name type="common">Blood worm</name>
    <dbReference type="NCBI Taxonomy" id="40348"/>
    <lineage>
        <taxon>Eukaryota</taxon>
        <taxon>Metazoa</taxon>
        <taxon>Ecdysozoa</taxon>
        <taxon>Nematoda</taxon>
        <taxon>Chromadorea</taxon>
        <taxon>Rhabditida</taxon>
        <taxon>Rhabditina</taxon>
        <taxon>Rhabditomorpha</taxon>
        <taxon>Strongyloidea</taxon>
        <taxon>Strongylidae</taxon>
        <taxon>Strongylus</taxon>
    </lineage>
</organism>
<dbReference type="EMBL" id="UYYB01002359">
    <property type="protein sequence ID" value="VDM66232.1"/>
    <property type="molecule type" value="Genomic_DNA"/>
</dbReference>
<gene>
    <name evidence="1" type="ORF">SVUK_LOCUS1230</name>
</gene>
<proteinExistence type="predicted"/>
<dbReference type="OrthoDB" id="5808239at2759"/>
<sequence>MHFVLPLHFDFLVERLDTPIERIEIRLIDENSTNTVLEQSSGANLSRGGGSATQLNGAATENAIDANVVGSADQYDVRYKKVYKQKSSHAVTLNPFCFPLCLPL</sequence>